<dbReference type="Proteomes" id="UP001549119">
    <property type="component" value="Unassembled WGS sequence"/>
</dbReference>
<keyword evidence="1" id="KW-0732">Signal</keyword>
<protein>
    <recommendedName>
        <fullName evidence="4">Lipoprotein</fullName>
    </recommendedName>
</protein>
<comment type="caution">
    <text evidence="2">The sequence shown here is derived from an EMBL/GenBank/DDBJ whole genome shotgun (WGS) entry which is preliminary data.</text>
</comment>
<proteinExistence type="predicted"/>
<sequence>MRIQARPARPSARSGVRSILRPGLVGALAALGTVGAQAAPACPARDFPGFLAAFADDVAVQKAFVAVPLRSDTIDPEAEPEPKPVTTMLGADALRFPLMPSLRTQKTDGLKQALSAAGADAMRVKLFKPDTGLQITYTFRRAACWTLVRIEDDSL</sequence>
<gene>
    <name evidence="2" type="ORF">ABIC20_003196</name>
</gene>
<evidence type="ECO:0000313" key="3">
    <source>
        <dbReference type="Proteomes" id="UP001549119"/>
    </source>
</evidence>
<reference evidence="2 3" key="1">
    <citation type="submission" date="2024-06" db="EMBL/GenBank/DDBJ databases">
        <title>Genomics of switchgrass bacterial isolates.</title>
        <authorList>
            <person name="Shade A."/>
        </authorList>
    </citation>
    <scope>NUCLEOTIDE SEQUENCE [LARGE SCALE GENOMIC DNA]</scope>
    <source>
        <strain evidence="2 3">PvP084</strain>
    </source>
</reference>
<accession>A0ABV2NHC7</accession>
<evidence type="ECO:0000256" key="1">
    <source>
        <dbReference type="SAM" id="SignalP"/>
    </source>
</evidence>
<dbReference type="EMBL" id="JBEPNW010000002">
    <property type="protein sequence ID" value="MET3865887.1"/>
    <property type="molecule type" value="Genomic_DNA"/>
</dbReference>
<dbReference type="RefSeq" id="WP_024828875.1">
    <property type="nucleotide sequence ID" value="NZ_CAJCKR010000008.1"/>
</dbReference>
<name>A0ABV2NHC7_9HYPH</name>
<organism evidence="2 3">
    <name type="scientific">Methylobacterium radiotolerans</name>
    <dbReference type="NCBI Taxonomy" id="31998"/>
    <lineage>
        <taxon>Bacteria</taxon>
        <taxon>Pseudomonadati</taxon>
        <taxon>Pseudomonadota</taxon>
        <taxon>Alphaproteobacteria</taxon>
        <taxon>Hyphomicrobiales</taxon>
        <taxon>Methylobacteriaceae</taxon>
        <taxon>Methylobacterium</taxon>
    </lineage>
</organism>
<evidence type="ECO:0000313" key="2">
    <source>
        <dbReference type="EMBL" id="MET3865887.1"/>
    </source>
</evidence>
<keyword evidence="3" id="KW-1185">Reference proteome</keyword>
<feature type="signal peptide" evidence="1">
    <location>
        <begin position="1"/>
        <end position="38"/>
    </location>
</feature>
<evidence type="ECO:0008006" key="4">
    <source>
        <dbReference type="Google" id="ProtNLM"/>
    </source>
</evidence>
<feature type="chain" id="PRO_5045767910" description="Lipoprotein" evidence="1">
    <location>
        <begin position="39"/>
        <end position="155"/>
    </location>
</feature>